<proteinExistence type="predicted"/>
<dbReference type="AlphaFoldDB" id="A0ABD3R5N1"/>
<dbReference type="Proteomes" id="UP001530377">
    <property type="component" value="Unassembled WGS sequence"/>
</dbReference>
<accession>A0ABD3R5N1</accession>
<evidence type="ECO:0000313" key="3">
    <source>
        <dbReference type="Proteomes" id="UP001530377"/>
    </source>
</evidence>
<comment type="caution">
    <text evidence="2">The sequence shown here is derived from an EMBL/GenBank/DDBJ whole genome shotgun (WGS) entry which is preliminary data.</text>
</comment>
<evidence type="ECO:0000313" key="2">
    <source>
        <dbReference type="EMBL" id="KAL3808220.1"/>
    </source>
</evidence>
<sequence>MLLPLLLLLLPHHDRGILIVDHVTLDELLSVDEKPIMAEIENRDGLHARRMQQAYSREVTESSLLPKGQKMSRMKYLLSAIAPVKKNGGVSSNNEGP</sequence>
<gene>
    <name evidence="2" type="ORF">ACHAXA_006323</name>
</gene>
<dbReference type="EMBL" id="JALLPB020000530">
    <property type="protein sequence ID" value="KAL3808220.1"/>
    <property type="molecule type" value="Genomic_DNA"/>
</dbReference>
<feature type="chain" id="PRO_5044885569" evidence="1">
    <location>
        <begin position="17"/>
        <end position="97"/>
    </location>
</feature>
<keyword evidence="1" id="KW-0732">Signal</keyword>
<name>A0ABD3R5N1_9STRA</name>
<reference evidence="2 3" key="1">
    <citation type="submission" date="2024-10" db="EMBL/GenBank/DDBJ databases">
        <title>Updated reference genomes for cyclostephanoid diatoms.</title>
        <authorList>
            <person name="Roberts W.R."/>
            <person name="Alverson A.J."/>
        </authorList>
    </citation>
    <scope>NUCLEOTIDE SEQUENCE [LARGE SCALE GENOMIC DNA]</scope>
    <source>
        <strain evidence="2 3">AJA228-03</strain>
    </source>
</reference>
<organism evidence="2 3">
    <name type="scientific">Cyclostephanos tholiformis</name>
    <dbReference type="NCBI Taxonomy" id="382380"/>
    <lineage>
        <taxon>Eukaryota</taxon>
        <taxon>Sar</taxon>
        <taxon>Stramenopiles</taxon>
        <taxon>Ochrophyta</taxon>
        <taxon>Bacillariophyta</taxon>
        <taxon>Coscinodiscophyceae</taxon>
        <taxon>Thalassiosirophycidae</taxon>
        <taxon>Stephanodiscales</taxon>
        <taxon>Stephanodiscaceae</taxon>
        <taxon>Cyclostephanos</taxon>
    </lineage>
</organism>
<keyword evidence="3" id="KW-1185">Reference proteome</keyword>
<evidence type="ECO:0000256" key="1">
    <source>
        <dbReference type="SAM" id="SignalP"/>
    </source>
</evidence>
<protein>
    <submittedName>
        <fullName evidence="2">Uncharacterized protein</fullName>
    </submittedName>
</protein>
<feature type="signal peptide" evidence="1">
    <location>
        <begin position="1"/>
        <end position="16"/>
    </location>
</feature>